<accession>A0A7Y9S0I2</accession>
<feature type="compositionally biased region" description="Acidic residues" evidence="1">
    <location>
        <begin position="445"/>
        <end position="462"/>
    </location>
</feature>
<evidence type="ECO:0000256" key="1">
    <source>
        <dbReference type="SAM" id="MobiDB-lite"/>
    </source>
</evidence>
<feature type="region of interest" description="Disordered" evidence="1">
    <location>
        <begin position="307"/>
        <end position="462"/>
    </location>
</feature>
<feature type="compositionally biased region" description="Low complexity" evidence="1">
    <location>
        <begin position="328"/>
        <end position="344"/>
    </location>
</feature>
<keyword evidence="3" id="KW-1185">Reference proteome</keyword>
<feature type="compositionally biased region" description="Gly residues" evidence="1">
    <location>
        <begin position="389"/>
        <end position="428"/>
    </location>
</feature>
<name>A0A7Y9S0I2_9ACTN</name>
<feature type="compositionally biased region" description="Low complexity" evidence="1">
    <location>
        <begin position="254"/>
        <end position="278"/>
    </location>
</feature>
<comment type="caution">
    <text evidence="2">The sequence shown here is derived from an EMBL/GenBank/DDBJ whole genome shotgun (WGS) entry which is preliminary data.</text>
</comment>
<feature type="compositionally biased region" description="Polar residues" evidence="1">
    <location>
        <begin position="211"/>
        <end position="220"/>
    </location>
</feature>
<organism evidence="2 3">
    <name type="scientific">Nocardioides daedukensis</name>
    <dbReference type="NCBI Taxonomy" id="634462"/>
    <lineage>
        <taxon>Bacteria</taxon>
        <taxon>Bacillati</taxon>
        <taxon>Actinomycetota</taxon>
        <taxon>Actinomycetes</taxon>
        <taxon>Propionibacteriales</taxon>
        <taxon>Nocardioidaceae</taxon>
        <taxon>Nocardioides</taxon>
    </lineage>
</organism>
<feature type="compositionally biased region" description="Low complexity" evidence="1">
    <location>
        <begin position="227"/>
        <end position="240"/>
    </location>
</feature>
<feature type="compositionally biased region" description="Polar residues" evidence="1">
    <location>
        <begin position="315"/>
        <end position="326"/>
    </location>
</feature>
<feature type="region of interest" description="Disordered" evidence="1">
    <location>
        <begin position="177"/>
        <end position="279"/>
    </location>
</feature>
<gene>
    <name evidence="2" type="ORF">BJ980_002603</name>
</gene>
<evidence type="ECO:0000313" key="3">
    <source>
        <dbReference type="Proteomes" id="UP000540656"/>
    </source>
</evidence>
<feature type="compositionally biased region" description="Basic and acidic residues" evidence="1">
    <location>
        <begin position="431"/>
        <end position="444"/>
    </location>
</feature>
<dbReference type="RefSeq" id="WP_179502700.1">
    <property type="nucleotide sequence ID" value="NZ_JACCAA010000001.1"/>
</dbReference>
<protein>
    <submittedName>
        <fullName evidence="2">Uncharacterized protein</fullName>
    </submittedName>
</protein>
<evidence type="ECO:0000313" key="2">
    <source>
        <dbReference type="EMBL" id="NYG59680.1"/>
    </source>
</evidence>
<feature type="compositionally biased region" description="Gly residues" evidence="1">
    <location>
        <begin position="349"/>
        <end position="364"/>
    </location>
</feature>
<feature type="compositionally biased region" description="Low complexity" evidence="1">
    <location>
        <begin position="365"/>
        <end position="388"/>
    </location>
</feature>
<sequence>MYTISDGGGGPRTWSGPNEEKLYSIFMAGTTSLEETRDRWKQGKTSLVSARDDLKTQADSLRTLFGQSNGDGPGDRAAAAYMAVVDSLEPRIAEVDKAVTALDNVLTAIDDARTSWGGMPTVTVAEPGPVAAVSLSGAAQKLVHEQQKQNRNARAGQILRDFESRVTSSSDVFREIAGEPPVDRPQPTGSSPSGPLSQGQSVPSSRPHATLAQSSQSQVVDTGIHSTPPTQQPPVVTTPPTINPHPETETGNLQGPTPGQVPTTGTPGPSVQPSTGSTAGVGPGVAGAIGGAAVAGAGAIAASRPGAMSGRGMTPGTNAPAKSTKATLGRSASARGAASGALGRNGMVPGSGGAGRGGAAGSGRGTTSSGRGSASIRGAAGGRTPMMPGTGGANGKGVPGSGGRGAPGGRSTGAAGRGMLPGSGAAGRGRGKGDKDAAAEHFEYEDQDGWLDDDATTDQVID</sequence>
<dbReference type="EMBL" id="JACCAA010000001">
    <property type="protein sequence ID" value="NYG59680.1"/>
    <property type="molecule type" value="Genomic_DNA"/>
</dbReference>
<dbReference type="Proteomes" id="UP000540656">
    <property type="component" value="Unassembled WGS sequence"/>
</dbReference>
<proteinExistence type="predicted"/>
<reference evidence="2 3" key="1">
    <citation type="submission" date="2020-07" db="EMBL/GenBank/DDBJ databases">
        <title>Sequencing the genomes of 1000 actinobacteria strains.</title>
        <authorList>
            <person name="Klenk H.-P."/>
        </authorList>
    </citation>
    <scope>NUCLEOTIDE SEQUENCE [LARGE SCALE GENOMIC DNA]</scope>
    <source>
        <strain evidence="2 3">DSM 23819</strain>
    </source>
</reference>
<feature type="compositionally biased region" description="Low complexity" evidence="1">
    <location>
        <begin position="185"/>
        <end position="205"/>
    </location>
</feature>
<dbReference type="AlphaFoldDB" id="A0A7Y9S0I2"/>